<dbReference type="Proteomes" id="UP001497472">
    <property type="component" value="Unassembled WGS sequence"/>
</dbReference>
<keyword evidence="6" id="KW-1185">Reference proteome</keyword>
<gene>
    <name evidence="5" type="ORF">LNINA_LOCUS5899</name>
</gene>
<accession>A0AAV1JE54</accession>
<evidence type="ECO:0000256" key="3">
    <source>
        <dbReference type="SAM" id="MobiDB-lite"/>
    </source>
</evidence>
<evidence type="ECO:0000313" key="6">
    <source>
        <dbReference type="Proteomes" id="UP001497472"/>
    </source>
</evidence>
<name>A0AAV1JE54_9NEOP</name>
<organism evidence="5 6">
    <name type="scientific">Leptosia nina</name>
    <dbReference type="NCBI Taxonomy" id="320188"/>
    <lineage>
        <taxon>Eukaryota</taxon>
        <taxon>Metazoa</taxon>
        <taxon>Ecdysozoa</taxon>
        <taxon>Arthropoda</taxon>
        <taxon>Hexapoda</taxon>
        <taxon>Insecta</taxon>
        <taxon>Pterygota</taxon>
        <taxon>Neoptera</taxon>
        <taxon>Endopterygota</taxon>
        <taxon>Lepidoptera</taxon>
        <taxon>Glossata</taxon>
        <taxon>Ditrysia</taxon>
        <taxon>Papilionoidea</taxon>
        <taxon>Pieridae</taxon>
        <taxon>Pierinae</taxon>
        <taxon>Leptosia</taxon>
    </lineage>
</organism>
<dbReference type="EMBL" id="CAVLEF010000007">
    <property type="protein sequence ID" value="CAK1546319.1"/>
    <property type="molecule type" value="Genomic_DNA"/>
</dbReference>
<reference evidence="5 6" key="1">
    <citation type="submission" date="2023-11" db="EMBL/GenBank/DDBJ databases">
        <authorList>
            <person name="Okamura Y."/>
        </authorList>
    </citation>
    <scope>NUCLEOTIDE SEQUENCE [LARGE SCALE GENOMIC DNA]</scope>
</reference>
<keyword evidence="1 2" id="KW-0175">Coiled coil</keyword>
<dbReference type="InterPro" id="IPR043597">
    <property type="entry name" value="TPH_dom"/>
</dbReference>
<protein>
    <recommendedName>
        <fullName evidence="4">Trichohyalin-plectin-homology domain-containing protein</fullName>
    </recommendedName>
</protein>
<evidence type="ECO:0000313" key="5">
    <source>
        <dbReference type="EMBL" id="CAK1546319.1"/>
    </source>
</evidence>
<feature type="coiled-coil region" evidence="2">
    <location>
        <begin position="248"/>
        <end position="275"/>
    </location>
</feature>
<dbReference type="AlphaFoldDB" id="A0AAV1JE54"/>
<feature type="region of interest" description="Disordered" evidence="3">
    <location>
        <begin position="71"/>
        <end position="92"/>
    </location>
</feature>
<evidence type="ECO:0000259" key="4">
    <source>
        <dbReference type="Pfam" id="PF13868"/>
    </source>
</evidence>
<feature type="compositionally biased region" description="Basic and acidic residues" evidence="3">
    <location>
        <begin position="24"/>
        <end position="36"/>
    </location>
</feature>
<feature type="region of interest" description="Disordered" evidence="3">
    <location>
        <begin position="1"/>
        <end position="47"/>
    </location>
</feature>
<dbReference type="Pfam" id="PF13868">
    <property type="entry name" value="TPH"/>
    <property type="match status" value="1"/>
</dbReference>
<sequence length="301" mass="36751">MYFQGGDSYYDQQTQENGRRTHQVRSDKITQNKNLDDSFNDDDEAYGKKVQAQMDKDVRYRQDLKQQCEENVQRSQHRYEESHVEMRSMQEVQRETVEEYQRECQDQYNETQKLHKDIEAFKKDCNDYKDMQRALIDLEENRIDGQSHEISDRDLVVQQERDRKLKEKQDLNEKMCSEMMADEVDRQQQEDMVEIKHETEEREKVRREDMKVQEKHEEDRRELRQGLLTQIEENKQSVRDEKQREVLYRDQACAIMELEDEREKERARKKKEADDQYYADLRQQIADNAVRRQKEKELDAM</sequence>
<feature type="compositionally biased region" description="Basic and acidic residues" evidence="3">
    <location>
        <begin position="183"/>
        <end position="223"/>
    </location>
</feature>
<evidence type="ECO:0000256" key="2">
    <source>
        <dbReference type="SAM" id="Coils"/>
    </source>
</evidence>
<evidence type="ECO:0000256" key="1">
    <source>
        <dbReference type="ARBA" id="ARBA00023054"/>
    </source>
</evidence>
<comment type="caution">
    <text evidence="5">The sequence shown here is derived from an EMBL/GenBank/DDBJ whole genome shotgun (WGS) entry which is preliminary data.</text>
</comment>
<feature type="domain" description="Trichohyalin-plectin-homology" evidence="4">
    <location>
        <begin position="11"/>
        <end position="297"/>
    </location>
</feature>
<feature type="region of interest" description="Disordered" evidence="3">
    <location>
        <begin position="182"/>
        <end position="223"/>
    </location>
</feature>
<proteinExistence type="predicted"/>